<dbReference type="Proteomes" id="UP000601223">
    <property type="component" value="Unassembled WGS sequence"/>
</dbReference>
<sequence>MSDTARTALLDQVDAANRNTVAALLAVADAVNARTTTGPLPTKALPLVESLALRLMEGRTTLCRDLSWAHPAPATWMPYAPGLIRCAACVRTVLARIKGTDQDFRCDGCGKYSRPLYPQAAMIPGQMLDLPEVQFTVSMPTITVTYGLCRRCR</sequence>
<dbReference type="AlphaFoldDB" id="A0A8J3JJU2"/>
<accession>A0A8J3JJU2</accession>
<evidence type="ECO:0000313" key="2">
    <source>
        <dbReference type="Proteomes" id="UP000601223"/>
    </source>
</evidence>
<organism evidence="1 2">
    <name type="scientific">Catellatospora bangladeshensis</name>
    <dbReference type="NCBI Taxonomy" id="310355"/>
    <lineage>
        <taxon>Bacteria</taxon>
        <taxon>Bacillati</taxon>
        <taxon>Actinomycetota</taxon>
        <taxon>Actinomycetes</taxon>
        <taxon>Micromonosporales</taxon>
        <taxon>Micromonosporaceae</taxon>
        <taxon>Catellatospora</taxon>
    </lineage>
</organism>
<gene>
    <name evidence="1" type="ORF">Cba03nite_52130</name>
</gene>
<comment type="caution">
    <text evidence="1">The sequence shown here is derived from an EMBL/GenBank/DDBJ whole genome shotgun (WGS) entry which is preliminary data.</text>
</comment>
<protein>
    <submittedName>
        <fullName evidence="1">Uncharacterized protein</fullName>
    </submittedName>
</protein>
<name>A0A8J3JJU2_9ACTN</name>
<reference evidence="1 2" key="1">
    <citation type="submission" date="2021-01" db="EMBL/GenBank/DDBJ databases">
        <title>Whole genome shotgun sequence of Catellatospora bangladeshensis NBRC 107357.</title>
        <authorList>
            <person name="Komaki H."/>
            <person name="Tamura T."/>
        </authorList>
    </citation>
    <scope>NUCLEOTIDE SEQUENCE [LARGE SCALE GENOMIC DNA]</scope>
    <source>
        <strain evidence="1 2">NBRC 107357</strain>
    </source>
</reference>
<keyword evidence="2" id="KW-1185">Reference proteome</keyword>
<evidence type="ECO:0000313" key="1">
    <source>
        <dbReference type="EMBL" id="GIF83864.1"/>
    </source>
</evidence>
<proteinExistence type="predicted"/>
<dbReference type="EMBL" id="BONF01000031">
    <property type="protein sequence ID" value="GIF83864.1"/>
    <property type="molecule type" value="Genomic_DNA"/>
</dbReference>
<dbReference type="RefSeq" id="WP_203751226.1">
    <property type="nucleotide sequence ID" value="NZ_BONF01000031.1"/>
</dbReference>